<dbReference type="Pfam" id="PF00431">
    <property type="entry name" value="CUB"/>
    <property type="match status" value="1"/>
</dbReference>
<accession>A0A8C5FY44</accession>
<evidence type="ECO:0000256" key="3">
    <source>
        <dbReference type="PROSITE-ProRule" id="PRU00059"/>
    </source>
</evidence>
<keyword evidence="2" id="KW-1015">Disulfide bond</keyword>
<dbReference type="Gene3D" id="2.60.120.290">
    <property type="entry name" value="Spermadhesin, CUB domain"/>
    <property type="match status" value="2"/>
</dbReference>
<dbReference type="InterPro" id="IPR035914">
    <property type="entry name" value="Sperma_CUB_dom_sf"/>
</dbReference>
<sequence length="283" mass="32440">SRLRYSLTAVLFSLLPKTITSILSWFTLTSCEFILDCYRYQRVAPSGPVSLRGPDTQRSSCMWHLQAAPGSQLELHIEWLLPECRDRLVVYDSLTPSDDHLITSVYGCSRHEHVVRVLSSGEWMTVIWKQGLYNYKDPFSLSAQAWDHQECNATVHLNALPGVQGTLKTPFFPSYYPPNTNCSWSFIVSPSSMGLSLEFEGYELSRASYNQACTQGQWIIQNRRYSRHRFNRLTLFNLTERVDFSPESLLTASITLRNAQNLNSAIKTGDGNSWNFEKTLKYR</sequence>
<keyword evidence="6" id="KW-1185">Reference proteome</keyword>
<dbReference type="Ensembl" id="ENSGWIT00000000203.1">
    <property type="protein sequence ID" value="ENSGWIP00000000187.1"/>
    <property type="gene ID" value="ENSGWIG00000000103.1"/>
</dbReference>
<dbReference type="SUPFAM" id="SSF49854">
    <property type="entry name" value="Spermadhesin, CUB domain"/>
    <property type="match status" value="2"/>
</dbReference>
<feature type="domain" description="CUB" evidence="4">
    <location>
        <begin position="151"/>
        <end position="213"/>
    </location>
</feature>
<dbReference type="AlphaFoldDB" id="A0A8C5FY44"/>
<dbReference type="Proteomes" id="UP000694680">
    <property type="component" value="Chromosome 1"/>
</dbReference>
<comment type="caution">
    <text evidence="3">Lacks conserved residue(s) required for the propagation of feature annotation.</text>
</comment>
<reference evidence="5" key="1">
    <citation type="submission" date="2020-06" db="EMBL/GenBank/DDBJ databases">
        <authorList>
            <consortium name="Wellcome Sanger Institute Data Sharing"/>
        </authorList>
    </citation>
    <scope>NUCLEOTIDE SEQUENCE [LARGE SCALE GENOMIC DNA]</scope>
</reference>
<evidence type="ECO:0000313" key="6">
    <source>
        <dbReference type="Proteomes" id="UP000694680"/>
    </source>
</evidence>
<reference evidence="5" key="3">
    <citation type="submission" date="2025-09" db="UniProtKB">
        <authorList>
            <consortium name="Ensembl"/>
        </authorList>
    </citation>
    <scope>IDENTIFICATION</scope>
</reference>
<dbReference type="PROSITE" id="PS01180">
    <property type="entry name" value="CUB"/>
    <property type="match status" value="1"/>
</dbReference>
<proteinExistence type="predicted"/>
<name>A0A8C5FY44_GOUWI</name>
<protein>
    <recommendedName>
        <fullName evidence="4">CUB domain-containing protein</fullName>
    </recommendedName>
</protein>
<evidence type="ECO:0000256" key="1">
    <source>
        <dbReference type="ARBA" id="ARBA00022737"/>
    </source>
</evidence>
<dbReference type="InterPro" id="IPR000859">
    <property type="entry name" value="CUB_dom"/>
</dbReference>
<keyword evidence="1" id="KW-0677">Repeat</keyword>
<evidence type="ECO:0000313" key="5">
    <source>
        <dbReference type="Ensembl" id="ENSGWIP00000000187.1"/>
    </source>
</evidence>
<reference evidence="5" key="2">
    <citation type="submission" date="2025-08" db="UniProtKB">
        <authorList>
            <consortium name="Ensembl"/>
        </authorList>
    </citation>
    <scope>IDENTIFICATION</scope>
</reference>
<dbReference type="PANTHER" id="PTHR24251">
    <property type="entry name" value="OVOCHYMASE-RELATED"/>
    <property type="match status" value="1"/>
</dbReference>
<organism evidence="5 6">
    <name type="scientific">Gouania willdenowi</name>
    <name type="common">Blunt-snouted clingfish</name>
    <name type="synonym">Lepadogaster willdenowi</name>
    <dbReference type="NCBI Taxonomy" id="441366"/>
    <lineage>
        <taxon>Eukaryota</taxon>
        <taxon>Metazoa</taxon>
        <taxon>Chordata</taxon>
        <taxon>Craniata</taxon>
        <taxon>Vertebrata</taxon>
        <taxon>Euteleostomi</taxon>
        <taxon>Actinopterygii</taxon>
        <taxon>Neopterygii</taxon>
        <taxon>Teleostei</taxon>
        <taxon>Neoteleostei</taxon>
        <taxon>Acanthomorphata</taxon>
        <taxon>Ovalentaria</taxon>
        <taxon>Blenniimorphae</taxon>
        <taxon>Blenniiformes</taxon>
        <taxon>Gobiesocoidei</taxon>
        <taxon>Gobiesocidae</taxon>
        <taxon>Gobiesocinae</taxon>
        <taxon>Gouania</taxon>
    </lineage>
</organism>
<evidence type="ECO:0000256" key="2">
    <source>
        <dbReference type="ARBA" id="ARBA00023157"/>
    </source>
</evidence>
<evidence type="ECO:0000259" key="4">
    <source>
        <dbReference type="PROSITE" id="PS01180"/>
    </source>
</evidence>